<dbReference type="Pfam" id="PF18154">
    <property type="entry name" value="pPIWI_RE_REase"/>
    <property type="match status" value="1"/>
</dbReference>
<organism evidence="3 4">
    <name type="scientific">Teichococcus coralli</name>
    <dbReference type="NCBI Taxonomy" id="2545983"/>
    <lineage>
        <taxon>Bacteria</taxon>
        <taxon>Pseudomonadati</taxon>
        <taxon>Pseudomonadota</taxon>
        <taxon>Alphaproteobacteria</taxon>
        <taxon>Acetobacterales</taxon>
        <taxon>Roseomonadaceae</taxon>
        <taxon>Roseomonas</taxon>
    </lineage>
</organism>
<dbReference type="Proteomes" id="UP000460715">
    <property type="component" value="Unassembled WGS sequence"/>
</dbReference>
<evidence type="ECO:0000313" key="4">
    <source>
        <dbReference type="Proteomes" id="UP000460715"/>
    </source>
</evidence>
<dbReference type="EMBL" id="SNVJ01000008">
    <property type="protein sequence ID" value="MXP63906.1"/>
    <property type="molecule type" value="Genomic_DNA"/>
</dbReference>
<dbReference type="OrthoDB" id="8248912at2"/>
<name>A0A845BCQ7_9PROT</name>
<evidence type="ECO:0000259" key="1">
    <source>
        <dbReference type="Pfam" id="PF18154"/>
    </source>
</evidence>
<dbReference type="Pfam" id="PF18156">
    <property type="entry name" value="pPIWI_RE_Y"/>
    <property type="match status" value="1"/>
</dbReference>
<reference evidence="3 4" key="1">
    <citation type="submission" date="2019-03" db="EMBL/GenBank/DDBJ databases">
        <title>Roseomonas sp. a novel Roseomonas species isolated from Sea whip Gorgonian.</title>
        <authorList>
            <person name="Li F."/>
            <person name="Pan X."/>
            <person name="Huang S."/>
            <person name="Li Z."/>
            <person name="Meng B."/>
        </authorList>
    </citation>
    <scope>NUCLEOTIDE SEQUENCE [LARGE SCALE GENOMIC DNA]</scope>
    <source>
        <strain evidence="3 4">M0104</strain>
    </source>
</reference>
<feature type="domain" description="REase associating with pPIWI RE" evidence="1">
    <location>
        <begin position="248"/>
        <end position="354"/>
    </location>
</feature>
<evidence type="ECO:0000259" key="2">
    <source>
        <dbReference type="Pfam" id="PF18156"/>
    </source>
</evidence>
<dbReference type="InterPro" id="IPR040828">
    <property type="entry name" value="pPIWI_RE_REase"/>
</dbReference>
<comment type="caution">
    <text evidence="3">The sequence shown here is derived from an EMBL/GenBank/DDBJ whole genome shotgun (WGS) entry which is preliminary data.</text>
</comment>
<evidence type="ECO:0000313" key="3">
    <source>
        <dbReference type="EMBL" id="MXP63906.1"/>
    </source>
</evidence>
<protein>
    <recommendedName>
        <fullName evidence="5">REase associating with pPIWI RE domain-containing protein</fullName>
    </recommendedName>
</protein>
<dbReference type="AlphaFoldDB" id="A0A845BCQ7"/>
<accession>A0A845BCQ7</accession>
<dbReference type="InterPro" id="IPR041191">
    <property type="entry name" value="pPIWI_RE_Y"/>
</dbReference>
<gene>
    <name evidence="3" type="ORF">E0493_11175</name>
</gene>
<keyword evidence="4" id="KW-1185">Reference proteome</keyword>
<feature type="domain" description="pPIWI-RE three-gene island" evidence="2">
    <location>
        <begin position="25"/>
        <end position="147"/>
    </location>
</feature>
<sequence length="356" mass="39138">MLARGLLEAHQAASEAGSVLHQDSSMPQMLRRGLALLSRISVEEGAPDLGASLHVMNELATRPMAGWGLQAFRAPFKYADVVLVDGEAGVATEDCRELAREASGGEIAAAETIYHERLREAVAKRPRNQRDAAYEALRSFVVRNPAIPQDELIRFIARGGHTASLQVVQAFYRPVPQTALFGTRAHRCAHCHSLLWPDRDKTSYPDGRCRIRQCRLAHPTSELGAVIEDPSSWRIATPAVTAYWVGPGLDEVNICDALLASGRKAVLYPQQDAADVGVDGLDIGIDVKTYASPVTLGNKLTRDTGRLGMFARRFLAVPDDKLRNNRDYLRQLRESYRGKLGIEFVTVSQVIEELSA</sequence>
<evidence type="ECO:0008006" key="5">
    <source>
        <dbReference type="Google" id="ProtNLM"/>
    </source>
</evidence>
<dbReference type="RefSeq" id="WP_160937030.1">
    <property type="nucleotide sequence ID" value="NZ_SNVJ01000008.1"/>
</dbReference>
<proteinExistence type="predicted"/>